<keyword evidence="3" id="KW-1185">Reference proteome</keyword>
<dbReference type="RefSeq" id="WP_321563447.1">
    <property type="nucleotide sequence ID" value="NZ_CP139558.1"/>
</dbReference>
<dbReference type="InterPro" id="IPR010998">
    <property type="entry name" value="Integrase_recombinase_N"/>
</dbReference>
<accession>A0ABZ0TRD4</accession>
<organism evidence="2 3">
    <name type="scientific">Mucilaginibacter sabulilitoris</name>
    <dbReference type="NCBI Taxonomy" id="1173583"/>
    <lineage>
        <taxon>Bacteria</taxon>
        <taxon>Pseudomonadati</taxon>
        <taxon>Bacteroidota</taxon>
        <taxon>Sphingobacteriia</taxon>
        <taxon>Sphingobacteriales</taxon>
        <taxon>Sphingobacteriaceae</taxon>
        <taxon>Mucilaginibacter</taxon>
    </lineage>
</organism>
<sequence>MNPTYTRLHAGFTEWLRILNFEPTSQRDMPKMLMGFLNFLEAGNCHTIAMIKEQHIKAYLNYLYQRTNQKSGGGLSVNYIRKQMQVVRKFSRYLTESGQESFEAAIRIKDKNTNTREVLTVKEVQQLYLAAKDDLLGLRDKPFFVYKAVAELCYEIKVDLNSMVLILNPE</sequence>
<protein>
    <recommendedName>
        <fullName evidence="4">Core-binding (CB) domain-containing protein</fullName>
    </recommendedName>
</protein>
<keyword evidence="1" id="KW-0238">DNA-binding</keyword>
<dbReference type="EMBL" id="CP139558">
    <property type="protein sequence ID" value="WPU94324.1"/>
    <property type="molecule type" value="Genomic_DNA"/>
</dbReference>
<dbReference type="Proteomes" id="UP001324380">
    <property type="component" value="Chromosome"/>
</dbReference>
<name>A0ABZ0TRD4_9SPHI</name>
<evidence type="ECO:0000313" key="2">
    <source>
        <dbReference type="EMBL" id="WPU94324.1"/>
    </source>
</evidence>
<evidence type="ECO:0008006" key="4">
    <source>
        <dbReference type="Google" id="ProtNLM"/>
    </source>
</evidence>
<dbReference type="Gene3D" id="1.10.150.130">
    <property type="match status" value="1"/>
</dbReference>
<dbReference type="SUPFAM" id="SSF56349">
    <property type="entry name" value="DNA breaking-rejoining enzymes"/>
    <property type="match status" value="1"/>
</dbReference>
<proteinExistence type="predicted"/>
<gene>
    <name evidence="2" type="ORF">SNE25_02150</name>
</gene>
<reference evidence="2 3" key="1">
    <citation type="submission" date="2023-11" db="EMBL/GenBank/DDBJ databases">
        <title>Analysis of the Genomes of Mucilaginibacter gossypii cycad 4 and M. sabulilitoris SNA2: microbes with the potential for plant growth promotion.</title>
        <authorList>
            <person name="Hirsch A.M."/>
            <person name="Humm E."/>
            <person name="Rubbi M."/>
            <person name="Del Vecchio G."/>
            <person name="Ha S.M."/>
            <person name="Pellegrini M."/>
            <person name="Gunsalus R.P."/>
        </authorList>
    </citation>
    <scope>NUCLEOTIDE SEQUENCE [LARGE SCALE GENOMIC DNA]</scope>
    <source>
        <strain evidence="2 3">SNA2</strain>
    </source>
</reference>
<dbReference type="InterPro" id="IPR011010">
    <property type="entry name" value="DNA_brk_join_enz"/>
</dbReference>
<evidence type="ECO:0000313" key="3">
    <source>
        <dbReference type="Proteomes" id="UP001324380"/>
    </source>
</evidence>
<evidence type="ECO:0000256" key="1">
    <source>
        <dbReference type="ARBA" id="ARBA00023125"/>
    </source>
</evidence>